<keyword evidence="1" id="KW-0472">Membrane</keyword>
<keyword evidence="1" id="KW-1133">Transmembrane helix</keyword>
<organism evidence="2">
    <name type="scientific">Fulvimarina pelagi</name>
    <dbReference type="NCBI Taxonomy" id="217511"/>
    <lineage>
        <taxon>Bacteria</taxon>
        <taxon>Pseudomonadati</taxon>
        <taxon>Pseudomonadota</taxon>
        <taxon>Alphaproteobacteria</taxon>
        <taxon>Hyphomicrobiales</taxon>
        <taxon>Aurantimonadaceae</taxon>
        <taxon>Fulvimarina</taxon>
    </lineage>
</organism>
<reference evidence="2" key="1">
    <citation type="journal article" date="2015" name="Proc. Natl. Acad. Sci. U.S.A.">
        <title>Bacterial clade with the ribosomal RNA operon on a small plasmid rather than the chromosome.</title>
        <authorList>
            <person name="Anda M."/>
            <person name="Ohtsubo Y."/>
            <person name="Okubo T."/>
            <person name="Sugawara M."/>
            <person name="Nagata Y."/>
            <person name="Tsuda M."/>
            <person name="Minamisawa K."/>
            <person name="Mitsui H."/>
        </authorList>
    </citation>
    <scope>NUCLEOTIDE SEQUENCE</scope>
    <source>
        <strain evidence="2">DSM 15513</strain>
    </source>
</reference>
<dbReference type="AlphaFoldDB" id="A0A0P0Z9B3"/>
<evidence type="ECO:0000256" key="1">
    <source>
        <dbReference type="SAM" id="Phobius"/>
    </source>
</evidence>
<name>A0A0P0Z9B3_9HYPH</name>
<evidence type="ECO:0000313" key="2">
    <source>
        <dbReference type="EMBL" id="BAT31444.1"/>
    </source>
</evidence>
<dbReference type="RefSeq" id="WP_007065997.1">
    <property type="nucleotide sequence ID" value="NZ_BBWO01000005.1"/>
</dbReference>
<accession>A0A0P0Z9B3</accession>
<keyword evidence="1" id="KW-0812">Transmembrane</keyword>
<proteinExistence type="predicted"/>
<sequence length="122" mass="13238">MTIDDANQDEKPLDPAAERLRRKLVRLLVFSMGFLILSVMTVFGVIIYRTMGAPAPQPARTGDPIAIALPAGAEIVYTAIDEGRILLTVRQASGISLFSVSEANGEILAEYRIEPVPTDPNE</sequence>
<feature type="transmembrane region" description="Helical" evidence="1">
    <location>
        <begin position="27"/>
        <end position="48"/>
    </location>
</feature>
<dbReference type="EMBL" id="LC066397">
    <property type="protein sequence ID" value="BAT31444.1"/>
    <property type="molecule type" value="Genomic_DNA"/>
</dbReference>
<dbReference type="OrthoDB" id="7916953at2"/>
<protein>
    <submittedName>
        <fullName evidence="2">Putative fimbrial subunit PilA</fullName>
    </submittedName>
</protein>